<dbReference type="eggNOG" id="COG0542">
    <property type="taxonomic scope" value="Bacteria"/>
</dbReference>
<dbReference type="SUPFAM" id="SSF52540">
    <property type="entry name" value="P-loop containing nucleoside triphosphate hydrolases"/>
    <property type="match status" value="1"/>
</dbReference>
<comment type="caution">
    <text evidence="1">The sequence shown here is derived from an EMBL/GenBank/DDBJ whole genome shotgun (WGS) entry which is preliminary data.</text>
</comment>
<name>K2KD89_9GAMM</name>
<dbReference type="InterPro" id="IPR027417">
    <property type="entry name" value="P-loop_NTPase"/>
</dbReference>
<proteinExistence type="predicted"/>
<dbReference type="Proteomes" id="UP000006755">
    <property type="component" value="Unassembled WGS sequence"/>
</dbReference>
<dbReference type="AlphaFoldDB" id="K2KD89"/>
<dbReference type="OrthoDB" id="5956003at2"/>
<evidence type="ECO:0000313" key="1">
    <source>
        <dbReference type="EMBL" id="EKE75245.1"/>
    </source>
</evidence>
<sequence length="526" mass="57878">MRTINTAILKLAKRAETYDKQHLIDSFVDVGPLLTLLSNQDSQILFGRRGTGKTHVLSYLANERAAAGETAIQIDMRTIGSTGGIFSDSSLTVSERATRLLVDTLCTVHDQLLTIILDQTEEFDLSVLGPLLDGFVDAATEVTVKGKVVVEESSGITTRENSTRSIEAGASADSLSIRAGTSTDASREIAGQRKATREGEERLRVHFGAVGTQLRRVVEKLPKNRLWLILDEWSEIPLDLQPFLADLLRRTVLPIGGISVKIAAIEQRCRFRVPDSELSYIGIEIGADAAASVHLDEFLVFENNQTLAKDFFRELLFKHLKAIDGGDSQGVFSSTSSGLVNEIFTQKNAFEEFVRSAEGVPRDAINILGVAAQKAGNNQISVPDVRVAGRIWYTRAKQHAVSSKPGAQELLSWIIDKVIGHRSAKAFLLPTDAQDEVIDFLYDSRVLHIIKQGVSAQDVPGIRFNVFALDYGCYVDLVNTARAPKGLFEIDTEDGARFVEVPQTDFRSIRRSILDLKDFYAESAAR</sequence>
<dbReference type="PATRIC" id="fig|745411.4.peg.1614"/>
<reference evidence="1 2" key="1">
    <citation type="journal article" date="2012" name="J. Bacteriol.">
        <title>Genome Sequence of Gallaecimonas xiamenensis Type Strain 3-C-1.</title>
        <authorList>
            <person name="Lai Q."/>
            <person name="Wang L."/>
            <person name="Wang W."/>
            <person name="Shao Z."/>
        </authorList>
    </citation>
    <scope>NUCLEOTIDE SEQUENCE [LARGE SCALE GENOMIC DNA]</scope>
    <source>
        <strain evidence="1 2">3-C-1</strain>
    </source>
</reference>
<dbReference type="InterPro" id="IPR056955">
    <property type="entry name" value="ORC-CDC6-like"/>
</dbReference>
<keyword evidence="2" id="KW-1185">Reference proteome</keyword>
<dbReference type="EMBL" id="AMRI01000009">
    <property type="protein sequence ID" value="EKE75245.1"/>
    <property type="molecule type" value="Genomic_DNA"/>
</dbReference>
<protein>
    <submittedName>
        <fullName evidence="1">Uncharacterized protein</fullName>
    </submittedName>
</protein>
<accession>K2KD89</accession>
<gene>
    <name evidence="1" type="ORF">B3C1_08211</name>
</gene>
<dbReference type="Pfam" id="PF24389">
    <property type="entry name" value="ORC-CDC6-like"/>
    <property type="match status" value="1"/>
</dbReference>
<dbReference type="RefSeq" id="WP_008484133.1">
    <property type="nucleotide sequence ID" value="NZ_AMRI01000009.1"/>
</dbReference>
<evidence type="ECO:0000313" key="2">
    <source>
        <dbReference type="Proteomes" id="UP000006755"/>
    </source>
</evidence>
<organism evidence="1 2">
    <name type="scientific">Gallaecimonas xiamenensis 3-C-1</name>
    <dbReference type="NCBI Taxonomy" id="745411"/>
    <lineage>
        <taxon>Bacteria</taxon>
        <taxon>Pseudomonadati</taxon>
        <taxon>Pseudomonadota</taxon>
        <taxon>Gammaproteobacteria</taxon>
        <taxon>Enterobacterales</taxon>
        <taxon>Gallaecimonadaceae</taxon>
        <taxon>Gallaecimonas</taxon>
    </lineage>
</organism>
<dbReference type="STRING" id="745411.B3C1_08211"/>